<feature type="transmembrane region" description="Helical" evidence="5">
    <location>
        <begin position="12"/>
        <end position="36"/>
    </location>
</feature>
<evidence type="ECO:0000256" key="3">
    <source>
        <dbReference type="ARBA" id="ARBA00022989"/>
    </source>
</evidence>
<keyword evidence="2 5" id="KW-0812">Transmembrane</keyword>
<dbReference type="EMBL" id="FQXU01000004">
    <property type="protein sequence ID" value="SHH91865.1"/>
    <property type="molecule type" value="Genomic_DNA"/>
</dbReference>
<evidence type="ECO:0000256" key="5">
    <source>
        <dbReference type="SAM" id="Phobius"/>
    </source>
</evidence>
<gene>
    <name evidence="7" type="ORF">SAMN02745941_01295</name>
</gene>
<reference evidence="7 8" key="1">
    <citation type="submission" date="2016-11" db="EMBL/GenBank/DDBJ databases">
        <authorList>
            <person name="Jaros S."/>
            <person name="Januszkiewicz K."/>
            <person name="Wedrychowicz H."/>
        </authorList>
    </citation>
    <scope>NUCLEOTIDE SEQUENCE [LARGE SCALE GENOMIC DNA]</scope>
    <source>
        <strain evidence="7 8">DSM 6191</strain>
    </source>
</reference>
<dbReference type="GO" id="GO:0000271">
    <property type="term" value="P:polysaccharide biosynthetic process"/>
    <property type="evidence" value="ECO:0007669"/>
    <property type="project" value="InterPro"/>
</dbReference>
<feature type="transmembrane region" description="Helical" evidence="5">
    <location>
        <begin position="80"/>
        <end position="101"/>
    </location>
</feature>
<evidence type="ECO:0000313" key="7">
    <source>
        <dbReference type="EMBL" id="SHH91865.1"/>
    </source>
</evidence>
<organism evidence="7 8">
    <name type="scientific">Clostridium intestinale DSM 6191</name>
    <dbReference type="NCBI Taxonomy" id="1121320"/>
    <lineage>
        <taxon>Bacteria</taxon>
        <taxon>Bacillati</taxon>
        <taxon>Bacillota</taxon>
        <taxon>Clostridia</taxon>
        <taxon>Eubacteriales</taxon>
        <taxon>Clostridiaceae</taxon>
        <taxon>Clostridium</taxon>
    </lineage>
</organism>
<feature type="transmembrane region" description="Helical" evidence="5">
    <location>
        <begin position="48"/>
        <end position="65"/>
    </location>
</feature>
<evidence type="ECO:0000259" key="6">
    <source>
        <dbReference type="Pfam" id="PF04138"/>
    </source>
</evidence>
<dbReference type="Pfam" id="PF04138">
    <property type="entry name" value="GtrA_DPMS_TM"/>
    <property type="match status" value="1"/>
</dbReference>
<protein>
    <submittedName>
        <fullName evidence="7">GtrA-like protein</fullName>
    </submittedName>
</protein>
<evidence type="ECO:0000256" key="4">
    <source>
        <dbReference type="ARBA" id="ARBA00023136"/>
    </source>
</evidence>
<evidence type="ECO:0000313" key="8">
    <source>
        <dbReference type="Proteomes" id="UP000184241"/>
    </source>
</evidence>
<accession>A0A1M5WW16</accession>
<keyword evidence="3 5" id="KW-1133">Transmembrane helix</keyword>
<dbReference type="Proteomes" id="UP000184241">
    <property type="component" value="Unassembled WGS sequence"/>
</dbReference>
<comment type="subcellular location">
    <subcellularLocation>
        <location evidence="1">Membrane</location>
        <topology evidence="1">Multi-pass membrane protein</topology>
    </subcellularLocation>
</comment>
<name>A0A1M5WW16_9CLOT</name>
<proteinExistence type="predicted"/>
<evidence type="ECO:0000256" key="2">
    <source>
        <dbReference type="ARBA" id="ARBA00022692"/>
    </source>
</evidence>
<keyword evidence="4 5" id="KW-0472">Membrane</keyword>
<evidence type="ECO:0000256" key="1">
    <source>
        <dbReference type="ARBA" id="ARBA00004141"/>
    </source>
</evidence>
<dbReference type="RefSeq" id="WP_073017855.1">
    <property type="nucleotide sequence ID" value="NZ_FQXU01000004.1"/>
</dbReference>
<dbReference type="GO" id="GO:0016020">
    <property type="term" value="C:membrane"/>
    <property type="evidence" value="ECO:0007669"/>
    <property type="project" value="UniProtKB-SubCell"/>
</dbReference>
<dbReference type="AlphaFoldDB" id="A0A1M5WW16"/>
<feature type="transmembrane region" description="Helical" evidence="5">
    <location>
        <begin position="113"/>
        <end position="133"/>
    </location>
</feature>
<dbReference type="InterPro" id="IPR007267">
    <property type="entry name" value="GtrA_DPMS_TM"/>
</dbReference>
<feature type="domain" description="GtrA/DPMS transmembrane" evidence="6">
    <location>
        <begin position="17"/>
        <end position="139"/>
    </location>
</feature>
<sequence length="150" mass="16995">MLKSLSKIKTFLQLACYALIGTSNIIIDVIVLNILWHLTGLYSGNINYFFKFISILVYSTSGYFLNRKFTFKAEASNKSYFRYVSLLFVLGIFDAKLLVLINDMNPLKLQLNLCANFAAVLSSIITGSLGFVINKMIIFKKQHLPQVHKA</sequence>